<name>A0A2J0Q6X9_9BACT</name>
<dbReference type="PANTHER" id="PTHR43267">
    <property type="entry name" value="TRNA THREONYLCARBAMOYLADENOSINE DEHYDRATASE"/>
    <property type="match status" value="1"/>
</dbReference>
<proteinExistence type="predicted"/>
<dbReference type="GO" id="GO:0061504">
    <property type="term" value="P:cyclic threonylcarbamoyladenosine biosynthetic process"/>
    <property type="evidence" value="ECO:0007669"/>
    <property type="project" value="TreeGrafter"/>
</dbReference>
<dbReference type="Proteomes" id="UP000228496">
    <property type="component" value="Unassembled WGS sequence"/>
</dbReference>
<dbReference type="SUPFAM" id="SSF69572">
    <property type="entry name" value="Activating enzymes of the ubiquitin-like proteins"/>
    <property type="match status" value="1"/>
</dbReference>
<dbReference type="EMBL" id="PCXQ01000006">
    <property type="protein sequence ID" value="PJE50500.1"/>
    <property type="molecule type" value="Genomic_DNA"/>
</dbReference>
<comment type="caution">
    <text evidence="2">The sequence shown here is derived from an EMBL/GenBank/DDBJ whole genome shotgun (WGS) entry which is preliminary data.</text>
</comment>
<dbReference type="PANTHER" id="PTHR43267:SF3">
    <property type="entry name" value="THIF PROTEIN"/>
    <property type="match status" value="1"/>
</dbReference>
<dbReference type="GO" id="GO:0061503">
    <property type="term" value="F:tRNA threonylcarbamoyladenosine dehydratase"/>
    <property type="evidence" value="ECO:0007669"/>
    <property type="project" value="TreeGrafter"/>
</dbReference>
<reference evidence="2 3" key="1">
    <citation type="submission" date="2017-09" db="EMBL/GenBank/DDBJ databases">
        <title>Depth-based differentiation of microbial function through sediment-hosted aquifers and enrichment of novel symbionts in the deep terrestrial subsurface.</title>
        <authorList>
            <person name="Probst A.J."/>
            <person name="Ladd B."/>
            <person name="Jarett J.K."/>
            <person name="Geller-Mcgrath D.E."/>
            <person name="Sieber C.M."/>
            <person name="Emerson J.B."/>
            <person name="Anantharaman K."/>
            <person name="Thomas B.C."/>
            <person name="Malmstrom R."/>
            <person name="Stieglmeier M."/>
            <person name="Klingl A."/>
            <person name="Woyke T."/>
            <person name="Ryan C.M."/>
            <person name="Banfield J.F."/>
        </authorList>
    </citation>
    <scope>NUCLEOTIDE SEQUENCE [LARGE SCALE GENOMIC DNA]</scope>
    <source>
        <strain evidence="2">CG10_big_fil_rev_8_21_14_0_10_36_16</strain>
    </source>
</reference>
<organism evidence="2 3">
    <name type="scientific">Candidatus Yanofskybacteria bacterium CG10_big_fil_rev_8_21_14_0_10_36_16</name>
    <dbReference type="NCBI Taxonomy" id="1975096"/>
    <lineage>
        <taxon>Bacteria</taxon>
        <taxon>Candidatus Yanofskyibacteriota</taxon>
    </lineage>
</organism>
<dbReference type="InterPro" id="IPR045886">
    <property type="entry name" value="ThiF/MoeB/HesA"/>
</dbReference>
<feature type="domain" description="THIF-type NAD/FAD binding fold" evidence="1">
    <location>
        <begin position="89"/>
        <end position="290"/>
    </location>
</feature>
<dbReference type="InterPro" id="IPR035985">
    <property type="entry name" value="Ubiquitin-activating_enz"/>
</dbReference>
<dbReference type="CDD" id="cd01483">
    <property type="entry name" value="E1_enzyme_family"/>
    <property type="match status" value="1"/>
</dbReference>
<dbReference type="Pfam" id="PF00899">
    <property type="entry name" value="ThiF"/>
    <property type="match status" value="1"/>
</dbReference>
<dbReference type="GO" id="GO:0008641">
    <property type="term" value="F:ubiquitin-like modifier activating enzyme activity"/>
    <property type="evidence" value="ECO:0007669"/>
    <property type="project" value="InterPro"/>
</dbReference>
<dbReference type="AlphaFoldDB" id="A0A2J0Q6X9"/>
<evidence type="ECO:0000313" key="2">
    <source>
        <dbReference type="EMBL" id="PJE50500.1"/>
    </source>
</evidence>
<gene>
    <name evidence="2" type="ORF">COV29_03775</name>
</gene>
<protein>
    <recommendedName>
        <fullName evidence="1">THIF-type NAD/FAD binding fold domain-containing protein</fullName>
    </recommendedName>
</protein>
<evidence type="ECO:0000259" key="1">
    <source>
        <dbReference type="Pfam" id="PF00899"/>
    </source>
</evidence>
<accession>A0A2J0Q6X9</accession>
<dbReference type="Gene3D" id="3.40.50.720">
    <property type="entry name" value="NAD(P)-binding Rossmann-like Domain"/>
    <property type="match status" value="1"/>
</dbReference>
<dbReference type="InterPro" id="IPR000594">
    <property type="entry name" value="ThiF_NAD_FAD-bd"/>
</dbReference>
<evidence type="ECO:0000313" key="3">
    <source>
        <dbReference type="Proteomes" id="UP000228496"/>
    </source>
</evidence>
<sequence>MIEPTIYNQKPKTPQNTQCVDAYESGLKELFFIKNPRFKKEMPEAEEILNKFLKTNKIKPVWIYYPWRKIIIKSLPEKYYFELRTARNKNVIEKKEQINYRNLKVGIVGLSVGSAIVHAIVTSGGPKNLKIADFDTLEVSNLNRIKAKLTDFGQNKTHIAAHEVWELDPFAKLALWDQGINNKNINQFLLKPKLDVFIDEMDSLDLKIKARKICQKNKIPVLMATDNGDGVILDVERFDIEPNRKLFHGLASDIENENVSNLDFKRWVNIATKIVGPSYLTKSMKNSLKEIGKTIAAVPQLGTSALMAGSAISYALRMIASKKNLKSGRYIISLEKNIK</sequence>